<feature type="compositionally biased region" description="Polar residues" evidence="1">
    <location>
        <begin position="51"/>
        <end position="63"/>
    </location>
</feature>
<dbReference type="Proteomes" id="UP001232148">
    <property type="component" value="Unassembled WGS sequence"/>
</dbReference>
<dbReference type="InterPro" id="IPR057394">
    <property type="entry name" value="PIGBOS1"/>
</dbReference>
<keyword evidence="2" id="KW-0812">Transmembrane</keyword>
<evidence type="ECO:0000313" key="3">
    <source>
        <dbReference type="EMBL" id="KAK2033386.1"/>
    </source>
</evidence>
<evidence type="ECO:0000313" key="4">
    <source>
        <dbReference type="Proteomes" id="UP001232148"/>
    </source>
</evidence>
<feature type="transmembrane region" description="Helical" evidence="2">
    <location>
        <begin position="6"/>
        <end position="24"/>
    </location>
</feature>
<dbReference type="AlphaFoldDB" id="A0AAD9M3U2"/>
<gene>
    <name evidence="3" type="ORF">LX32DRAFT_635317</name>
</gene>
<dbReference type="EMBL" id="MU842822">
    <property type="protein sequence ID" value="KAK2033386.1"/>
    <property type="molecule type" value="Genomic_DNA"/>
</dbReference>
<protein>
    <submittedName>
        <fullName evidence="3">Uncharacterized protein</fullName>
    </submittedName>
</protein>
<evidence type="ECO:0000256" key="2">
    <source>
        <dbReference type="SAM" id="Phobius"/>
    </source>
</evidence>
<reference evidence="3" key="1">
    <citation type="submission" date="2021-06" db="EMBL/GenBank/DDBJ databases">
        <title>Comparative genomics, transcriptomics and evolutionary studies reveal genomic signatures of adaptation to plant cell wall in hemibiotrophic fungi.</title>
        <authorList>
            <consortium name="DOE Joint Genome Institute"/>
            <person name="Baroncelli R."/>
            <person name="Diaz J.F."/>
            <person name="Benocci T."/>
            <person name="Peng M."/>
            <person name="Battaglia E."/>
            <person name="Haridas S."/>
            <person name="Andreopoulos W."/>
            <person name="Labutti K."/>
            <person name="Pangilinan J."/>
            <person name="Floch G.L."/>
            <person name="Makela M.R."/>
            <person name="Henrissat B."/>
            <person name="Grigoriev I.V."/>
            <person name="Crouch J.A."/>
            <person name="De Vries R.P."/>
            <person name="Sukno S.A."/>
            <person name="Thon M.R."/>
        </authorList>
    </citation>
    <scope>NUCLEOTIDE SEQUENCE</scope>
    <source>
        <strain evidence="3">MAFF235873</strain>
    </source>
</reference>
<keyword evidence="2" id="KW-1133">Transmembrane helix</keyword>
<keyword evidence="2" id="KW-0472">Membrane</keyword>
<dbReference type="Pfam" id="PF23670">
    <property type="entry name" value="PIGBOS1"/>
    <property type="match status" value="1"/>
</dbReference>
<comment type="caution">
    <text evidence="3">The sequence shown here is derived from an EMBL/GenBank/DDBJ whole genome shotgun (WGS) entry which is preliminary data.</text>
</comment>
<name>A0AAD9M3U2_9PEZI</name>
<feature type="region of interest" description="Disordered" evidence="1">
    <location>
        <begin position="35"/>
        <end position="76"/>
    </location>
</feature>
<sequence length="76" mass="8153">MSLRNFLPIVVAVAAGVGIATYTLKPGLEEQKRIRESKELLPRTLPPGNPNSPDSQTPNQTTPKPGAGADSSWRKT</sequence>
<keyword evidence="4" id="KW-1185">Reference proteome</keyword>
<organism evidence="3 4">
    <name type="scientific">Colletotrichum zoysiae</name>
    <dbReference type="NCBI Taxonomy" id="1216348"/>
    <lineage>
        <taxon>Eukaryota</taxon>
        <taxon>Fungi</taxon>
        <taxon>Dikarya</taxon>
        <taxon>Ascomycota</taxon>
        <taxon>Pezizomycotina</taxon>
        <taxon>Sordariomycetes</taxon>
        <taxon>Hypocreomycetidae</taxon>
        <taxon>Glomerellales</taxon>
        <taxon>Glomerellaceae</taxon>
        <taxon>Colletotrichum</taxon>
        <taxon>Colletotrichum graminicola species complex</taxon>
    </lineage>
</organism>
<accession>A0AAD9M3U2</accession>
<proteinExistence type="predicted"/>
<evidence type="ECO:0000256" key="1">
    <source>
        <dbReference type="SAM" id="MobiDB-lite"/>
    </source>
</evidence>